<reference evidence="1" key="2">
    <citation type="submission" date="2023-06" db="EMBL/GenBank/DDBJ databases">
        <authorList>
            <consortium name="Lawrence Berkeley National Laboratory"/>
            <person name="Haridas S."/>
            <person name="Hensen N."/>
            <person name="Bonometti L."/>
            <person name="Westerberg I."/>
            <person name="Brannstrom I.O."/>
            <person name="Guillou S."/>
            <person name="Cros-Aarteil S."/>
            <person name="Calhoun S."/>
            <person name="Kuo A."/>
            <person name="Mondo S."/>
            <person name="Pangilinan J."/>
            <person name="Riley R."/>
            <person name="Labutti K."/>
            <person name="Andreopoulos B."/>
            <person name="Lipzen A."/>
            <person name="Chen C."/>
            <person name="Yanf M."/>
            <person name="Daum C."/>
            <person name="Ng V."/>
            <person name="Clum A."/>
            <person name="Steindorff A."/>
            <person name="Ohm R."/>
            <person name="Martin F."/>
            <person name="Silar P."/>
            <person name="Natvig D."/>
            <person name="Lalanne C."/>
            <person name="Gautier V."/>
            <person name="Ament-Velasquez S.L."/>
            <person name="Kruys A."/>
            <person name="Hutchinson M.I."/>
            <person name="Powell A.J."/>
            <person name="Barry K."/>
            <person name="Miller A.N."/>
            <person name="Grigoriev I.V."/>
            <person name="Debuchy R."/>
            <person name="Gladieux P."/>
            <person name="Thoren M.H."/>
            <person name="Johannesson H."/>
        </authorList>
    </citation>
    <scope>NUCLEOTIDE SEQUENCE</scope>
    <source>
        <strain evidence="1">CBS 955.72</strain>
    </source>
</reference>
<reference evidence="1" key="1">
    <citation type="journal article" date="2023" name="Mol. Phylogenet. Evol.">
        <title>Genome-scale phylogeny and comparative genomics of the fungal order Sordariales.</title>
        <authorList>
            <person name="Hensen N."/>
            <person name="Bonometti L."/>
            <person name="Westerberg I."/>
            <person name="Brannstrom I.O."/>
            <person name="Guillou S."/>
            <person name="Cros-Aarteil S."/>
            <person name="Calhoun S."/>
            <person name="Haridas S."/>
            <person name="Kuo A."/>
            <person name="Mondo S."/>
            <person name="Pangilinan J."/>
            <person name="Riley R."/>
            <person name="LaButti K."/>
            <person name="Andreopoulos B."/>
            <person name="Lipzen A."/>
            <person name="Chen C."/>
            <person name="Yan M."/>
            <person name="Daum C."/>
            <person name="Ng V."/>
            <person name="Clum A."/>
            <person name="Steindorff A."/>
            <person name="Ohm R.A."/>
            <person name="Martin F."/>
            <person name="Silar P."/>
            <person name="Natvig D.O."/>
            <person name="Lalanne C."/>
            <person name="Gautier V."/>
            <person name="Ament-Velasquez S.L."/>
            <person name="Kruys A."/>
            <person name="Hutchinson M.I."/>
            <person name="Powell A.J."/>
            <person name="Barry K."/>
            <person name="Miller A.N."/>
            <person name="Grigoriev I.V."/>
            <person name="Debuchy R."/>
            <person name="Gladieux P."/>
            <person name="Hiltunen Thoren M."/>
            <person name="Johannesson H."/>
        </authorList>
    </citation>
    <scope>NUCLEOTIDE SEQUENCE</scope>
    <source>
        <strain evidence="1">CBS 955.72</strain>
    </source>
</reference>
<name>A0AAJ0HJW1_9PEZI</name>
<evidence type="ECO:0000313" key="1">
    <source>
        <dbReference type="EMBL" id="KAK3353939.1"/>
    </source>
</evidence>
<gene>
    <name evidence="1" type="ORF">B0T25DRAFT_569121</name>
</gene>
<dbReference type="AlphaFoldDB" id="A0AAJ0HJW1"/>
<protein>
    <submittedName>
        <fullName evidence="1">Uncharacterized protein</fullName>
    </submittedName>
</protein>
<dbReference type="Proteomes" id="UP001275084">
    <property type="component" value="Unassembled WGS sequence"/>
</dbReference>
<dbReference type="EMBL" id="JAUIQD010000004">
    <property type="protein sequence ID" value="KAK3353939.1"/>
    <property type="molecule type" value="Genomic_DNA"/>
</dbReference>
<sequence length="244" mass="28046">MSAFPFLLLPRELRDLIYEYSFCHTVVQEPRIGGYELFRRKIAGNIALLRTCRQVHDESEPFLAGTKNNFIAVEREYWGLGLALIAGRVPIVSAMPKSTSMLGQRLRDFVLVHTIARCPHRSPFNFNDQYYPPGLVHLIVVHIQDFDRFLEVLRHDIIWYPWQSNHSLEFHEQPLQKVARQLPPGRPFGIPNLLACFGRRLPELRFQALIASRDFDLVEAIIAGRNLTFVDGAFRSVYGAGSDE</sequence>
<organism evidence="1 2">
    <name type="scientific">Lasiosphaeria hispida</name>
    <dbReference type="NCBI Taxonomy" id="260671"/>
    <lineage>
        <taxon>Eukaryota</taxon>
        <taxon>Fungi</taxon>
        <taxon>Dikarya</taxon>
        <taxon>Ascomycota</taxon>
        <taxon>Pezizomycotina</taxon>
        <taxon>Sordariomycetes</taxon>
        <taxon>Sordariomycetidae</taxon>
        <taxon>Sordariales</taxon>
        <taxon>Lasiosphaeriaceae</taxon>
        <taxon>Lasiosphaeria</taxon>
    </lineage>
</organism>
<accession>A0AAJ0HJW1</accession>
<dbReference type="InterPro" id="IPR038883">
    <property type="entry name" value="AN11006-like"/>
</dbReference>
<evidence type="ECO:0000313" key="2">
    <source>
        <dbReference type="Proteomes" id="UP001275084"/>
    </source>
</evidence>
<comment type="caution">
    <text evidence="1">The sequence shown here is derived from an EMBL/GenBank/DDBJ whole genome shotgun (WGS) entry which is preliminary data.</text>
</comment>
<keyword evidence="2" id="KW-1185">Reference proteome</keyword>
<dbReference type="PANTHER" id="PTHR42085">
    <property type="entry name" value="F-BOX DOMAIN-CONTAINING PROTEIN"/>
    <property type="match status" value="1"/>
</dbReference>
<proteinExistence type="predicted"/>
<dbReference type="PANTHER" id="PTHR42085:SF1">
    <property type="entry name" value="F-BOX DOMAIN-CONTAINING PROTEIN"/>
    <property type="match status" value="1"/>
</dbReference>